<evidence type="ECO:0000313" key="2">
    <source>
        <dbReference type="Proteomes" id="UP000614601"/>
    </source>
</evidence>
<sequence length="107" mass="12039">MPNATAQPTSQESLLKLFDPSMNTTLIGIPSIPDIRSLLERMLTDNRKMTQIVARELRHFRNAQQKTSLDTDSADLSTWSSSLNRSLTEVKPKLAIVENLQNEAKQT</sequence>
<name>A0A811KBN2_9BILA</name>
<dbReference type="Proteomes" id="UP000783686">
    <property type="component" value="Unassembled WGS sequence"/>
</dbReference>
<evidence type="ECO:0000313" key="1">
    <source>
        <dbReference type="EMBL" id="CAD5212792.1"/>
    </source>
</evidence>
<gene>
    <name evidence="1" type="ORF">BOKJ2_LOCUS4593</name>
</gene>
<keyword evidence="2" id="KW-1185">Reference proteome</keyword>
<proteinExistence type="predicted"/>
<dbReference type="EMBL" id="CAJFCW020000002">
    <property type="protein sequence ID" value="CAG9097602.1"/>
    <property type="molecule type" value="Genomic_DNA"/>
</dbReference>
<comment type="caution">
    <text evidence="1">The sequence shown here is derived from an EMBL/GenBank/DDBJ whole genome shotgun (WGS) entry which is preliminary data.</text>
</comment>
<organism evidence="1 2">
    <name type="scientific">Bursaphelenchus okinawaensis</name>
    <dbReference type="NCBI Taxonomy" id="465554"/>
    <lineage>
        <taxon>Eukaryota</taxon>
        <taxon>Metazoa</taxon>
        <taxon>Ecdysozoa</taxon>
        <taxon>Nematoda</taxon>
        <taxon>Chromadorea</taxon>
        <taxon>Rhabditida</taxon>
        <taxon>Tylenchina</taxon>
        <taxon>Tylenchomorpha</taxon>
        <taxon>Aphelenchoidea</taxon>
        <taxon>Aphelenchoididae</taxon>
        <taxon>Bursaphelenchus</taxon>
    </lineage>
</organism>
<dbReference type="EMBL" id="CAJFDH010000002">
    <property type="protein sequence ID" value="CAD5212792.1"/>
    <property type="molecule type" value="Genomic_DNA"/>
</dbReference>
<dbReference type="Proteomes" id="UP000614601">
    <property type="component" value="Unassembled WGS sequence"/>
</dbReference>
<protein>
    <submittedName>
        <fullName evidence="1">Uncharacterized protein</fullName>
    </submittedName>
</protein>
<reference evidence="1" key="1">
    <citation type="submission" date="2020-09" db="EMBL/GenBank/DDBJ databases">
        <authorList>
            <person name="Kikuchi T."/>
        </authorList>
    </citation>
    <scope>NUCLEOTIDE SEQUENCE</scope>
    <source>
        <strain evidence="1">SH1</strain>
    </source>
</reference>
<accession>A0A811KBN2</accession>
<dbReference type="AlphaFoldDB" id="A0A811KBN2"/>